<organism evidence="2 3">
    <name type="scientific">Stephania yunnanensis</name>
    <dbReference type="NCBI Taxonomy" id="152371"/>
    <lineage>
        <taxon>Eukaryota</taxon>
        <taxon>Viridiplantae</taxon>
        <taxon>Streptophyta</taxon>
        <taxon>Embryophyta</taxon>
        <taxon>Tracheophyta</taxon>
        <taxon>Spermatophyta</taxon>
        <taxon>Magnoliopsida</taxon>
        <taxon>Ranunculales</taxon>
        <taxon>Menispermaceae</taxon>
        <taxon>Menispermoideae</taxon>
        <taxon>Cissampelideae</taxon>
        <taxon>Stephania</taxon>
    </lineage>
</organism>
<sequence length="405" mass="45817">MLLSRPHGDQPRTKKSLQESHTTTTRAISINETLHLVQPLLLLLSFYCRCRITEDHHHHNHHRPPPSSSPLPCRRLLSSEECFTDEAKDLSGVRHAISDLKMDDLQIARATALRDIFGSSDSGSSSYENLGCENETISLADEITSLNVVQEQDLNISSHHLPAVGMLFDSVDELLTTYQDHAKEKGFSVAIRSSVRYTNASGQFKQDPNYVRCRGRPRLNRFGSIQERGNNSQGRQNGLRHGRRSRHGGRRLISSITIHNNREDIIDLNEPFIESRNNNAARLDRSQSQPNGLRRGIQSTRGGRMPMTFLTVHNSGEGKVLAGRSVVDECMLTEEFIPVFKEKGLTIYAKTIRYVLEETLEALGAFAEYESKSYEKLVSSIEDHPSKRLQKVLKSFLGNIYKRQK</sequence>
<accession>A0AAP0JL68</accession>
<feature type="compositionally biased region" description="Basic residues" evidence="1">
    <location>
        <begin position="238"/>
        <end position="250"/>
    </location>
</feature>
<name>A0AAP0JL68_9MAGN</name>
<feature type="compositionally biased region" description="Basic and acidic residues" evidence="1">
    <location>
        <begin position="1"/>
        <end position="18"/>
    </location>
</feature>
<feature type="region of interest" description="Disordered" evidence="1">
    <location>
        <begin position="1"/>
        <end position="23"/>
    </location>
</feature>
<dbReference type="Proteomes" id="UP001420932">
    <property type="component" value="Unassembled WGS sequence"/>
</dbReference>
<evidence type="ECO:0000256" key="1">
    <source>
        <dbReference type="SAM" id="MobiDB-lite"/>
    </source>
</evidence>
<comment type="caution">
    <text evidence="2">The sequence shown here is derived from an EMBL/GenBank/DDBJ whole genome shotgun (WGS) entry which is preliminary data.</text>
</comment>
<keyword evidence="3" id="KW-1185">Reference proteome</keyword>
<evidence type="ECO:0000313" key="2">
    <source>
        <dbReference type="EMBL" id="KAK9135526.1"/>
    </source>
</evidence>
<reference evidence="2 3" key="1">
    <citation type="submission" date="2024-01" db="EMBL/GenBank/DDBJ databases">
        <title>Genome assemblies of Stephania.</title>
        <authorList>
            <person name="Yang L."/>
        </authorList>
    </citation>
    <scope>NUCLEOTIDE SEQUENCE [LARGE SCALE GENOMIC DNA]</scope>
    <source>
        <strain evidence="2">YNDBR</strain>
        <tissue evidence="2">Leaf</tissue>
    </source>
</reference>
<dbReference type="EMBL" id="JBBNAF010000006">
    <property type="protein sequence ID" value="KAK9135526.1"/>
    <property type="molecule type" value="Genomic_DNA"/>
</dbReference>
<proteinExistence type="predicted"/>
<protein>
    <submittedName>
        <fullName evidence="2">Uncharacterized protein</fullName>
    </submittedName>
</protein>
<feature type="region of interest" description="Disordered" evidence="1">
    <location>
        <begin position="221"/>
        <end position="251"/>
    </location>
</feature>
<gene>
    <name evidence="2" type="ORF">Syun_014856</name>
</gene>
<dbReference type="AlphaFoldDB" id="A0AAP0JL68"/>
<feature type="compositionally biased region" description="Polar residues" evidence="1">
    <location>
        <begin position="227"/>
        <end position="236"/>
    </location>
</feature>
<evidence type="ECO:0000313" key="3">
    <source>
        <dbReference type="Proteomes" id="UP001420932"/>
    </source>
</evidence>